<dbReference type="InterPro" id="IPR004453">
    <property type="entry name" value="QueG"/>
</dbReference>
<dbReference type="EMBL" id="DSJL01000011">
    <property type="protein sequence ID" value="HEF65975.1"/>
    <property type="molecule type" value="Genomic_DNA"/>
</dbReference>
<dbReference type="Pfam" id="PF13484">
    <property type="entry name" value="Fer4_16"/>
    <property type="match status" value="1"/>
</dbReference>
<dbReference type="InterPro" id="IPR017900">
    <property type="entry name" value="4Fe4S_Fe_S_CS"/>
</dbReference>
<dbReference type="PROSITE" id="PS51379">
    <property type="entry name" value="4FE4S_FER_2"/>
    <property type="match status" value="1"/>
</dbReference>
<evidence type="ECO:0000256" key="2">
    <source>
        <dbReference type="ARBA" id="ARBA00022490"/>
    </source>
</evidence>
<dbReference type="Gene3D" id="3.30.70.20">
    <property type="match status" value="1"/>
</dbReference>
<keyword evidence="6 10" id="KW-0560">Oxidoreductase</keyword>
<dbReference type="PANTHER" id="PTHR30002">
    <property type="entry name" value="EPOXYQUEUOSINE REDUCTASE"/>
    <property type="match status" value="1"/>
</dbReference>
<comment type="caution">
    <text evidence="10">The sequence shown here is derived from an EMBL/GenBank/DDBJ whole genome shotgun (WGS) entry which is preliminary data.</text>
</comment>
<evidence type="ECO:0000256" key="4">
    <source>
        <dbReference type="ARBA" id="ARBA00022723"/>
    </source>
</evidence>
<dbReference type="InterPro" id="IPR013542">
    <property type="entry name" value="QueG_DUF1730"/>
</dbReference>
<evidence type="ECO:0000256" key="5">
    <source>
        <dbReference type="ARBA" id="ARBA00022785"/>
    </source>
</evidence>
<dbReference type="Pfam" id="PF13646">
    <property type="entry name" value="HEAT_2"/>
    <property type="match status" value="1"/>
</dbReference>
<dbReference type="PANTHER" id="PTHR30002:SF4">
    <property type="entry name" value="EPOXYQUEUOSINE REDUCTASE"/>
    <property type="match status" value="1"/>
</dbReference>
<dbReference type="InterPro" id="IPR017896">
    <property type="entry name" value="4Fe4S_Fe-S-bd"/>
</dbReference>
<keyword evidence="2" id="KW-0963">Cytoplasm</keyword>
<organism evidence="10">
    <name type="scientific">Thermomicrobium roseum</name>
    <dbReference type="NCBI Taxonomy" id="500"/>
    <lineage>
        <taxon>Bacteria</taxon>
        <taxon>Pseudomonadati</taxon>
        <taxon>Thermomicrobiota</taxon>
        <taxon>Thermomicrobia</taxon>
        <taxon>Thermomicrobiales</taxon>
        <taxon>Thermomicrobiaceae</taxon>
        <taxon>Thermomicrobium</taxon>
    </lineage>
</organism>
<keyword evidence="4" id="KW-0479">Metal-binding</keyword>
<protein>
    <submittedName>
        <fullName evidence="10">tRNA epoxyqueuosine(34) reductase QueG</fullName>
        <ecNumber evidence="10">1.17.99.6</ecNumber>
    </submittedName>
</protein>
<evidence type="ECO:0000256" key="6">
    <source>
        <dbReference type="ARBA" id="ARBA00023002"/>
    </source>
</evidence>
<keyword evidence="8" id="KW-0411">Iron-sulfur</keyword>
<dbReference type="GO" id="GO:0046872">
    <property type="term" value="F:metal ion binding"/>
    <property type="evidence" value="ECO:0007669"/>
    <property type="project" value="UniProtKB-KW"/>
</dbReference>
<reference evidence="10" key="1">
    <citation type="journal article" date="2020" name="mSystems">
        <title>Genome- and Community-Level Interaction Insights into Carbon Utilization and Element Cycling Functions of Hydrothermarchaeota in Hydrothermal Sediment.</title>
        <authorList>
            <person name="Zhou Z."/>
            <person name="Liu Y."/>
            <person name="Xu W."/>
            <person name="Pan J."/>
            <person name="Luo Z.H."/>
            <person name="Li M."/>
        </authorList>
    </citation>
    <scope>NUCLEOTIDE SEQUENCE [LARGE SCALE GENOMIC DNA]</scope>
    <source>
        <strain evidence="10">SpSt-222</strain>
    </source>
</reference>
<dbReference type="PROSITE" id="PS00198">
    <property type="entry name" value="4FE4S_FER_1"/>
    <property type="match status" value="1"/>
</dbReference>
<evidence type="ECO:0000313" key="10">
    <source>
        <dbReference type="EMBL" id="HEF65975.1"/>
    </source>
</evidence>
<evidence type="ECO:0000256" key="3">
    <source>
        <dbReference type="ARBA" id="ARBA00022694"/>
    </source>
</evidence>
<dbReference type="GO" id="GO:0008616">
    <property type="term" value="P:tRNA queuosine(34) biosynthetic process"/>
    <property type="evidence" value="ECO:0007669"/>
    <property type="project" value="UniProtKB-KW"/>
</dbReference>
<dbReference type="NCBIfam" id="TIGR00276">
    <property type="entry name" value="tRNA epoxyqueuosine(34) reductase QueG"/>
    <property type="match status" value="1"/>
</dbReference>
<gene>
    <name evidence="10" type="primary">queG</name>
    <name evidence="10" type="ORF">ENP47_10310</name>
</gene>
<keyword evidence="7" id="KW-0408">Iron</keyword>
<keyword evidence="1" id="KW-0004">4Fe-4S</keyword>
<dbReference type="GO" id="GO:0051539">
    <property type="term" value="F:4 iron, 4 sulfur cluster binding"/>
    <property type="evidence" value="ECO:0007669"/>
    <property type="project" value="UniProtKB-KW"/>
</dbReference>
<evidence type="ECO:0000256" key="1">
    <source>
        <dbReference type="ARBA" id="ARBA00022485"/>
    </source>
</evidence>
<evidence type="ECO:0000256" key="8">
    <source>
        <dbReference type="ARBA" id="ARBA00023014"/>
    </source>
</evidence>
<proteinExistence type="predicted"/>
<dbReference type="InterPro" id="IPR011989">
    <property type="entry name" value="ARM-like"/>
</dbReference>
<dbReference type="Gene3D" id="1.25.10.10">
    <property type="entry name" value="Leucine-rich Repeat Variant"/>
    <property type="match status" value="1"/>
</dbReference>
<dbReference type="Pfam" id="PF08331">
    <property type="entry name" value="QueG_DUF1730"/>
    <property type="match status" value="1"/>
</dbReference>
<name>A0A7C1FSK1_THERO</name>
<dbReference type="GO" id="GO:0052693">
    <property type="term" value="F:epoxyqueuosine reductase activity"/>
    <property type="evidence" value="ECO:0007669"/>
    <property type="project" value="UniProtKB-EC"/>
</dbReference>
<keyword evidence="3" id="KW-0819">tRNA processing</keyword>
<feature type="domain" description="4Fe-4S ferredoxin-type" evidence="9">
    <location>
        <begin position="176"/>
        <end position="208"/>
    </location>
</feature>
<dbReference type="AlphaFoldDB" id="A0A7C1FSK1"/>
<evidence type="ECO:0000259" key="9">
    <source>
        <dbReference type="PROSITE" id="PS51379"/>
    </source>
</evidence>
<dbReference type="EC" id="1.17.99.6" evidence="10"/>
<dbReference type="SUPFAM" id="SSF48371">
    <property type="entry name" value="ARM repeat"/>
    <property type="match status" value="1"/>
</dbReference>
<keyword evidence="5" id="KW-0671">Queuosine biosynthesis</keyword>
<evidence type="ECO:0000256" key="7">
    <source>
        <dbReference type="ARBA" id="ARBA00023004"/>
    </source>
</evidence>
<sequence length="392" mass="44509">MRLTRDELRALAREAGLTLVAVTTAEPFPGLAELLRARIRAGFLQGMEWFNEQRAEVAADPRNLHPTARSIISVGLPYWLPDIQPPDDGIVRGRIARYAWGLDYHRVLRHRLQRLHQLLEGRLGRRIEARYLVDTARIVDREVAVRAGLGWQGKNTMVIVPHHGSWVLLAELVVDIDLEPDEPLRPRCGRCRRCLDACPTGALVGPYALYAPRCISYLTIEHRGPIPWELRPLMGNWVFGCDICQEVCPYTAAAQPTDDDVVRPERLEHCYPSLEWLLRMTEEEFRSIYRGRPVLRAKRVGLARNAAVALGNVGDARHLETLEEALLGHDQPLVRSHAAWAMARIDFALSEPVLRRARDRETDPLAREELERLLISPPEPLNRSSAVLPQSR</sequence>
<dbReference type="SUPFAM" id="SSF46548">
    <property type="entry name" value="alpha-helical ferredoxin"/>
    <property type="match status" value="1"/>
</dbReference>
<accession>A0A7C1FSK1</accession>
<dbReference type="InterPro" id="IPR016024">
    <property type="entry name" value="ARM-type_fold"/>
</dbReference>